<keyword evidence="13" id="KW-1185">Reference proteome</keyword>
<dbReference type="InterPro" id="IPR000719">
    <property type="entry name" value="Prot_kinase_dom"/>
</dbReference>
<dbReference type="Gene3D" id="3.30.200.20">
    <property type="entry name" value="Phosphorylase Kinase, domain 1"/>
    <property type="match status" value="1"/>
</dbReference>
<dbReference type="GO" id="GO:0005634">
    <property type="term" value="C:nucleus"/>
    <property type="evidence" value="ECO:0007669"/>
    <property type="project" value="TreeGrafter"/>
</dbReference>
<dbReference type="OMA" id="SCVICSH"/>
<dbReference type="InParanoid" id="G0R0H0"/>
<organism evidence="12 13">
    <name type="scientific">Ichthyophthirius multifiliis</name>
    <name type="common">White spot disease agent</name>
    <name type="synonym">Ich</name>
    <dbReference type="NCBI Taxonomy" id="5932"/>
    <lineage>
        <taxon>Eukaryota</taxon>
        <taxon>Sar</taxon>
        <taxon>Alveolata</taxon>
        <taxon>Ciliophora</taxon>
        <taxon>Intramacronucleata</taxon>
        <taxon>Oligohymenophorea</taxon>
        <taxon>Hymenostomatida</taxon>
        <taxon>Ophryoglenina</taxon>
        <taxon>Ichthyophthirius</taxon>
    </lineage>
</organism>
<dbReference type="Pfam" id="PF00069">
    <property type="entry name" value="Pkinase"/>
    <property type="match status" value="1"/>
</dbReference>
<accession>G0R0H0</accession>
<dbReference type="eggNOG" id="KOG0668">
    <property type="taxonomic scope" value="Eukaryota"/>
</dbReference>
<evidence type="ECO:0000313" key="12">
    <source>
        <dbReference type="EMBL" id="EGR29021.1"/>
    </source>
</evidence>
<dbReference type="AlphaFoldDB" id="G0R0H0"/>
<keyword evidence="5" id="KW-0418">Kinase</keyword>
<dbReference type="PANTHER" id="PTHR24054">
    <property type="entry name" value="CASEIN KINASE II SUBUNIT ALPHA"/>
    <property type="match status" value="1"/>
</dbReference>
<evidence type="ECO:0000256" key="7">
    <source>
        <dbReference type="ARBA" id="ARBA00047899"/>
    </source>
</evidence>
<dbReference type="GO" id="GO:0005956">
    <property type="term" value="C:protein kinase CK2 complex"/>
    <property type="evidence" value="ECO:0007669"/>
    <property type="project" value="TreeGrafter"/>
</dbReference>
<evidence type="ECO:0000256" key="4">
    <source>
        <dbReference type="ARBA" id="ARBA00022741"/>
    </source>
</evidence>
<dbReference type="InterPro" id="IPR045216">
    <property type="entry name" value="CK2_alpha"/>
</dbReference>
<dbReference type="PROSITE" id="PS50011">
    <property type="entry name" value="PROTEIN_KINASE_DOM"/>
    <property type="match status" value="1"/>
</dbReference>
<dbReference type="InterPro" id="IPR011009">
    <property type="entry name" value="Kinase-like_dom_sf"/>
</dbReference>
<dbReference type="GO" id="GO:0005829">
    <property type="term" value="C:cytosol"/>
    <property type="evidence" value="ECO:0007669"/>
    <property type="project" value="TreeGrafter"/>
</dbReference>
<dbReference type="FunFam" id="3.30.200.20:FF:000088">
    <property type="entry name" value="Casein kinase II subunit alpha"/>
    <property type="match status" value="1"/>
</dbReference>
<dbReference type="EC" id="2.7.11.1" evidence="1"/>
<dbReference type="GO" id="GO:0004674">
    <property type="term" value="F:protein serine/threonine kinase activity"/>
    <property type="evidence" value="ECO:0007669"/>
    <property type="project" value="UniProtKB-KW"/>
</dbReference>
<evidence type="ECO:0000256" key="3">
    <source>
        <dbReference type="ARBA" id="ARBA00022679"/>
    </source>
</evidence>
<dbReference type="InterPro" id="IPR017441">
    <property type="entry name" value="Protein_kinase_ATP_BS"/>
</dbReference>
<evidence type="ECO:0000256" key="9">
    <source>
        <dbReference type="PROSITE-ProRule" id="PRU10141"/>
    </source>
</evidence>
<protein>
    <recommendedName>
        <fullName evidence="1">non-specific serine/threonine protein kinase</fullName>
        <ecNumber evidence="1">2.7.11.1</ecNumber>
    </recommendedName>
</protein>
<comment type="similarity">
    <text evidence="10">Belongs to the protein kinase superfamily.</text>
</comment>
<keyword evidence="3" id="KW-0808">Transferase</keyword>
<keyword evidence="2 10" id="KW-0723">Serine/threonine-protein kinase</keyword>
<dbReference type="STRING" id="857967.G0R0H0"/>
<dbReference type="GO" id="GO:0051726">
    <property type="term" value="P:regulation of cell cycle"/>
    <property type="evidence" value="ECO:0007669"/>
    <property type="project" value="TreeGrafter"/>
</dbReference>
<comment type="catalytic activity">
    <reaction evidence="7">
        <text>L-threonyl-[protein] + ATP = O-phospho-L-threonyl-[protein] + ADP + H(+)</text>
        <dbReference type="Rhea" id="RHEA:46608"/>
        <dbReference type="Rhea" id="RHEA-COMP:11060"/>
        <dbReference type="Rhea" id="RHEA-COMP:11605"/>
        <dbReference type="ChEBI" id="CHEBI:15378"/>
        <dbReference type="ChEBI" id="CHEBI:30013"/>
        <dbReference type="ChEBI" id="CHEBI:30616"/>
        <dbReference type="ChEBI" id="CHEBI:61977"/>
        <dbReference type="ChEBI" id="CHEBI:456216"/>
        <dbReference type="EC" id="2.7.11.1"/>
    </reaction>
</comment>
<dbReference type="EMBL" id="GL984194">
    <property type="protein sequence ID" value="EGR29021.1"/>
    <property type="molecule type" value="Genomic_DNA"/>
</dbReference>
<gene>
    <name evidence="12" type="ORF">IMG5_164800</name>
</gene>
<dbReference type="GO" id="GO:0005524">
    <property type="term" value="F:ATP binding"/>
    <property type="evidence" value="ECO:0007669"/>
    <property type="project" value="UniProtKB-UniRule"/>
</dbReference>
<keyword evidence="4 9" id="KW-0547">Nucleotide-binding</keyword>
<dbReference type="RefSeq" id="XP_004030257.1">
    <property type="nucleotide sequence ID" value="XM_004030209.1"/>
</dbReference>
<evidence type="ECO:0000256" key="10">
    <source>
        <dbReference type="RuleBase" id="RU000304"/>
    </source>
</evidence>
<evidence type="ECO:0000256" key="5">
    <source>
        <dbReference type="ARBA" id="ARBA00022777"/>
    </source>
</evidence>
<dbReference type="OrthoDB" id="346907at2759"/>
<dbReference type="SMART" id="SM00220">
    <property type="entry name" value="S_TKc"/>
    <property type="match status" value="1"/>
</dbReference>
<evidence type="ECO:0000256" key="2">
    <source>
        <dbReference type="ARBA" id="ARBA00022527"/>
    </source>
</evidence>
<evidence type="ECO:0000256" key="8">
    <source>
        <dbReference type="ARBA" id="ARBA00048679"/>
    </source>
</evidence>
<name>G0R0H0_ICHMU</name>
<dbReference type="GeneID" id="14905126"/>
<evidence type="ECO:0000259" key="11">
    <source>
        <dbReference type="PROSITE" id="PS50011"/>
    </source>
</evidence>
<proteinExistence type="inferred from homology"/>
<feature type="domain" description="Protein kinase" evidence="11">
    <location>
        <begin position="5"/>
        <end position="293"/>
    </location>
</feature>
<evidence type="ECO:0000256" key="6">
    <source>
        <dbReference type="ARBA" id="ARBA00022840"/>
    </source>
</evidence>
<keyword evidence="6 9" id="KW-0067">ATP-binding</keyword>
<evidence type="ECO:0000256" key="1">
    <source>
        <dbReference type="ARBA" id="ARBA00012513"/>
    </source>
</evidence>
<dbReference type="PANTHER" id="PTHR24054:SF0">
    <property type="entry name" value="CASEIN KINASE II SUBUNIT ALPHA"/>
    <property type="match status" value="1"/>
</dbReference>
<dbReference type="Proteomes" id="UP000008983">
    <property type="component" value="Unassembled WGS sequence"/>
</dbReference>
<sequence>QTNKYKIIKKLGSGSFAEVFKGINKKNNSTVAIKQLKEGVKWNSFKREVFVLQKLAKLTQINRLYDIINDVQKNQYSLVLEYAKGNVLSKQLVNLTKFEIQYYTYQLFDIINKSHKLNIIHRDIKTENIIVDSQKKILRLVDWGQSYPYIPNEMKENIAGTYLYRPPELNLKEEKYRHHFTLGIDVWSIGICFYRMIFNGAYPFKGDSLDTVLQSQMDFFQYKEYLKLSALMNVNINATIYQDYNQQERTNMFGIKYIKQHLEEDEFDLFNRIFQSNPAARITAEEALKHKYFAQHEVRI</sequence>
<feature type="binding site" evidence="9">
    <location>
        <position position="34"/>
    </location>
    <ligand>
        <name>ATP</name>
        <dbReference type="ChEBI" id="CHEBI:30616"/>
    </ligand>
</feature>
<evidence type="ECO:0000313" key="13">
    <source>
        <dbReference type="Proteomes" id="UP000008983"/>
    </source>
</evidence>
<feature type="non-terminal residue" evidence="12">
    <location>
        <position position="1"/>
    </location>
</feature>
<reference evidence="12 13" key="1">
    <citation type="submission" date="2011-07" db="EMBL/GenBank/DDBJ databases">
        <authorList>
            <person name="Coyne R."/>
            <person name="Brami D."/>
            <person name="Johnson J."/>
            <person name="Hostetler J."/>
            <person name="Hannick L."/>
            <person name="Clark T."/>
            <person name="Cassidy-Hanley D."/>
            <person name="Inman J."/>
        </authorList>
    </citation>
    <scope>NUCLEOTIDE SEQUENCE [LARGE SCALE GENOMIC DNA]</scope>
    <source>
        <strain evidence="12 13">G5</strain>
    </source>
</reference>
<dbReference type="PROSITE" id="PS00107">
    <property type="entry name" value="PROTEIN_KINASE_ATP"/>
    <property type="match status" value="1"/>
</dbReference>
<dbReference type="Gene3D" id="1.10.510.10">
    <property type="entry name" value="Transferase(Phosphotransferase) domain 1"/>
    <property type="match status" value="1"/>
</dbReference>
<dbReference type="SUPFAM" id="SSF56112">
    <property type="entry name" value="Protein kinase-like (PK-like)"/>
    <property type="match status" value="1"/>
</dbReference>
<comment type="catalytic activity">
    <reaction evidence="8">
        <text>L-seryl-[protein] + ATP = O-phospho-L-seryl-[protein] + ADP + H(+)</text>
        <dbReference type="Rhea" id="RHEA:17989"/>
        <dbReference type="Rhea" id="RHEA-COMP:9863"/>
        <dbReference type="Rhea" id="RHEA-COMP:11604"/>
        <dbReference type="ChEBI" id="CHEBI:15378"/>
        <dbReference type="ChEBI" id="CHEBI:29999"/>
        <dbReference type="ChEBI" id="CHEBI:30616"/>
        <dbReference type="ChEBI" id="CHEBI:83421"/>
        <dbReference type="ChEBI" id="CHEBI:456216"/>
        <dbReference type="EC" id="2.7.11.1"/>
    </reaction>
</comment>
<dbReference type="PROSITE" id="PS00108">
    <property type="entry name" value="PROTEIN_KINASE_ST"/>
    <property type="match status" value="1"/>
</dbReference>
<dbReference type="InterPro" id="IPR008271">
    <property type="entry name" value="Ser/Thr_kinase_AS"/>
</dbReference>